<dbReference type="AlphaFoldDB" id="A0A1I0NAL8"/>
<feature type="transmembrane region" description="Helical" evidence="2">
    <location>
        <begin position="31"/>
        <end position="53"/>
    </location>
</feature>
<gene>
    <name evidence="4" type="ORF">SAMN04488515_0509</name>
</gene>
<feature type="domain" description="Putative Flp pilus-assembly TadG-like N-terminal" evidence="3">
    <location>
        <begin position="29"/>
        <end position="74"/>
    </location>
</feature>
<evidence type="ECO:0000313" key="4">
    <source>
        <dbReference type="EMBL" id="SEV98284.1"/>
    </source>
</evidence>
<accession>A0A1I0NAL8</accession>
<feature type="region of interest" description="Disordered" evidence="1">
    <location>
        <begin position="448"/>
        <end position="468"/>
    </location>
</feature>
<evidence type="ECO:0000256" key="1">
    <source>
        <dbReference type="SAM" id="MobiDB-lite"/>
    </source>
</evidence>
<keyword evidence="2" id="KW-0472">Membrane</keyword>
<dbReference type="STRING" id="364200.SAMN04488515_0509"/>
<keyword evidence="5" id="KW-1185">Reference proteome</keyword>
<dbReference type="RefSeq" id="WP_089989879.1">
    <property type="nucleotide sequence ID" value="NZ_FOIZ01000001.1"/>
</dbReference>
<dbReference type="EMBL" id="FOIZ01000001">
    <property type="protein sequence ID" value="SEV98284.1"/>
    <property type="molecule type" value="Genomic_DNA"/>
</dbReference>
<keyword evidence="2" id="KW-1133">Transmembrane helix</keyword>
<dbReference type="InterPro" id="IPR028087">
    <property type="entry name" value="Tad_N"/>
</dbReference>
<keyword evidence="2" id="KW-0812">Transmembrane</keyword>
<name>A0A1I0NAL8_9RHOB</name>
<sequence length="498" mass="54792">MKKTLDGLYKLVPERQRNRLASFHDDESGSMVIFTLFILVLMLIIGGMAVDFMRFESRRAMMQGALDSAVLAAADLDQQLDPAVITQDYITKSQAGNCLNGPVIVDDSALNYRSVSANCQLTMNTFFLRLIGIDQLTASAESTAIEGVGDIEISLVVDVSGSMRELTGGGGETKIEALRSAASSFVDELLLPEYEDKISLSLIPYSWHVNVGEELFGTLNAPERHGWSHCVDIPNSEYSTTAWNNNVELLQTQHVQTNPQGSDPGPVDSPTCPRFAYEEIIPLSQNANQLKGAIGQLQPRSGTAIYMGVKWGTTLLDPTFKSNLEALPNGMIDAAFSDRPAPYPDPDNRRSNDTFKYLVLMTDGMNSDVLRLNEDYYQTPSQIAHWNTMNIQQFFSNVSTWNSSVVGRYRETIQVAADGDIMMQSMCTAAKDAGIIIFGIGVFEADDPNNPNEPQDNGRNQLRNCSSSSGHYFETTGDELTEIFEAIAGQITDLRLTL</sequence>
<dbReference type="Gene3D" id="3.40.50.410">
    <property type="entry name" value="von Willebrand factor, type A domain"/>
    <property type="match status" value="1"/>
</dbReference>
<dbReference type="Proteomes" id="UP000199167">
    <property type="component" value="Unassembled WGS sequence"/>
</dbReference>
<protein>
    <submittedName>
        <fullName evidence="4">Flp pilus assembly protein TadG</fullName>
    </submittedName>
</protein>
<feature type="compositionally biased region" description="Low complexity" evidence="1">
    <location>
        <begin position="448"/>
        <end position="457"/>
    </location>
</feature>
<dbReference type="SUPFAM" id="SSF53300">
    <property type="entry name" value="vWA-like"/>
    <property type="match status" value="1"/>
</dbReference>
<feature type="compositionally biased region" description="Polar residues" evidence="1">
    <location>
        <begin position="458"/>
        <end position="468"/>
    </location>
</feature>
<dbReference type="Pfam" id="PF13400">
    <property type="entry name" value="Tad"/>
    <property type="match status" value="1"/>
</dbReference>
<dbReference type="InterPro" id="IPR036465">
    <property type="entry name" value="vWFA_dom_sf"/>
</dbReference>
<proteinExistence type="predicted"/>
<organism evidence="4 5">
    <name type="scientific">Cognatiyoonia koreensis</name>
    <dbReference type="NCBI Taxonomy" id="364200"/>
    <lineage>
        <taxon>Bacteria</taxon>
        <taxon>Pseudomonadati</taxon>
        <taxon>Pseudomonadota</taxon>
        <taxon>Alphaproteobacteria</taxon>
        <taxon>Rhodobacterales</taxon>
        <taxon>Paracoccaceae</taxon>
        <taxon>Cognatiyoonia</taxon>
    </lineage>
</organism>
<dbReference type="OrthoDB" id="7522752at2"/>
<reference evidence="4 5" key="1">
    <citation type="submission" date="2016-10" db="EMBL/GenBank/DDBJ databases">
        <authorList>
            <person name="de Groot N.N."/>
        </authorList>
    </citation>
    <scope>NUCLEOTIDE SEQUENCE [LARGE SCALE GENOMIC DNA]</scope>
    <source>
        <strain evidence="4 5">DSM 17925</strain>
    </source>
</reference>
<evidence type="ECO:0000313" key="5">
    <source>
        <dbReference type="Proteomes" id="UP000199167"/>
    </source>
</evidence>
<evidence type="ECO:0000259" key="3">
    <source>
        <dbReference type="Pfam" id="PF13400"/>
    </source>
</evidence>
<evidence type="ECO:0000256" key="2">
    <source>
        <dbReference type="SAM" id="Phobius"/>
    </source>
</evidence>